<dbReference type="EMBL" id="BJOD01000001">
    <property type="protein sequence ID" value="GED24017.1"/>
    <property type="molecule type" value="Genomic_DNA"/>
</dbReference>
<dbReference type="GeneID" id="82811972"/>
<accession>A0A3M8AQI0</accession>
<dbReference type="EMBL" id="RHHN01000048">
    <property type="protein sequence ID" value="RNB53333.1"/>
    <property type="molecule type" value="Genomic_DNA"/>
</dbReference>
<feature type="domain" description="Helicase Helix-turn-helix" evidence="1">
    <location>
        <begin position="275"/>
        <end position="363"/>
    </location>
</feature>
<proteinExistence type="predicted"/>
<keyword evidence="5" id="KW-1185">Reference proteome</keyword>
<dbReference type="AlphaFoldDB" id="A0A3M8AQI0"/>
<name>A0A3M8AQI0_9BACL</name>
<protein>
    <recommendedName>
        <fullName evidence="1">Helicase Helix-turn-helix domain-containing protein</fullName>
    </recommendedName>
</protein>
<reference evidence="3 4" key="1">
    <citation type="submission" date="2018-10" db="EMBL/GenBank/DDBJ databases">
        <title>Phylogenomics of Brevibacillus.</title>
        <authorList>
            <person name="Dunlap C."/>
        </authorList>
    </citation>
    <scope>NUCLEOTIDE SEQUENCE [LARGE SCALE GENOMIC DNA]</scope>
    <source>
        <strain evidence="3 4">NRRL NRS 1219</strain>
    </source>
</reference>
<reference evidence="2 5" key="2">
    <citation type="submission" date="2019-06" db="EMBL/GenBank/DDBJ databases">
        <title>Whole genome shotgun sequence of Brevibacillus agri NBRC 15538.</title>
        <authorList>
            <person name="Hosoyama A."/>
            <person name="Uohara A."/>
            <person name="Ohji S."/>
            <person name="Ichikawa N."/>
        </authorList>
    </citation>
    <scope>NUCLEOTIDE SEQUENCE [LARGE SCALE GENOMIC DNA]</scope>
    <source>
        <strain evidence="2 5">NBRC 15538</strain>
    </source>
</reference>
<gene>
    <name evidence="2" type="primary">ypbB</name>
    <name evidence="2" type="ORF">BAG01nite_01190</name>
    <name evidence="3" type="ORF">EB820_17245</name>
</gene>
<dbReference type="RefSeq" id="WP_025843779.1">
    <property type="nucleotide sequence ID" value="NZ_BJOD01000001.1"/>
</dbReference>
<comment type="caution">
    <text evidence="3">The sequence shown here is derived from an EMBL/GenBank/DDBJ whole genome shotgun (WGS) entry which is preliminary data.</text>
</comment>
<dbReference type="Proteomes" id="UP000276178">
    <property type="component" value="Unassembled WGS sequence"/>
</dbReference>
<sequence>MNSQNSVAEELELLCAVALNAMIPLANERTLQSAYYILRGRKANQTLQDVHLYNLYPYYRMFPGFSKEDWDKIVATLFQKGHLQQREGEGASPKPTFLVTETGCQSAREAYEKYRFAVWFAPFTQFDFASRIETFWQRLHLLVQTVSQMLGKDLGFTPVVTDKSVQLWVKEQLQPKEARAVWTDGLAEELYRLWEPLAPEVQKLLVTQLSGISQVGKTLGQLAKQQQVTRVYLTLLFRYGLAASMQRLMKEAEAFPLLSRLVTRENKLDPRLSDSAARTYAMVQRGWSKAEIAVRRQMKESTVEDHLVEIALRCPEWDESAYLSPETRSVIVAASEALQTSRLRLIKDHVGPAVSYLQIRLALARRQGETNG</sequence>
<dbReference type="Proteomes" id="UP000317180">
    <property type="component" value="Unassembled WGS sequence"/>
</dbReference>
<dbReference type="InterPro" id="IPR029491">
    <property type="entry name" value="Helicase_HTH"/>
</dbReference>
<dbReference type="Pfam" id="PF14493">
    <property type="entry name" value="HTH_40"/>
    <property type="match status" value="1"/>
</dbReference>
<evidence type="ECO:0000313" key="5">
    <source>
        <dbReference type="Proteomes" id="UP000317180"/>
    </source>
</evidence>
<dbReference type="OrthoDB" id="2354672at2"/>
<evidence type="ECO:0000259" key="1">
    <source>
        <dbReference type="Pfam" id="PF14493"/>
    </source>
</evidence>
<organism evidence="3 4">
    <name type="scientific">Brevibacillus agri</name>
    <dbReference type="NCBI Taxonomy" id="51101"/>
    <lineage>
        <taxon>Bacteria</taxon>
        <taxon>Bacillati</taxon>
        <taxon>Bacillota</taxon>
        <taxon>Bacilli</taxon>
        <taxon>Bacillales</taxon>
        <taxon>Paenibacillaceae</taxon>
        <taxon>Brevibacillus</taxon>
    </lineage>
</organism>
<evidence type="ECO:0000313" key="2">
    <source>
        <dbReference type="EMBL" id="GED24017.1"/>
    </source>
</evidence>
<evidence type="ECO:0000313" key="3">
    <source>
        <dbReference type="EMBL" id="RNB53333.1"/>
    </source>
</evidence>
<evidence type="ECO:0000313" key="4">
    <source>
        <dbReference type="Proteomes" id="UP000276178"/>
    </source>
</evidence>